<accession>A0A9W6KWB6</accession>
<dbReference type="AlphaFoldDB" id="A0A9W6KWB6"/>
<keyword evidence="2" id="KW-0812">Transmembrane</keyword>
<dbReference type="InterPro" id="IPR046342">
    <property type="entry name" value="CBS_dom_sf"/>
</dbReference>
<keyword evidence="2" id="KW-0472">Membrane</keyword>
<sequence length="347" mass="35955">MGRVGRFRPILAGATLRDRMFACGGALAALCVTALLGAIVVGHTAALPYLVAPIGASAVLVFAVPASPLAQPWSVVGGNVLSTLVGLGVLALVDDPFLASGLAVAGAIAVMSLLRCLHPPGGAAALMTVIGGNVIAGAGPLFAFVPVGLNSVVLVTLGWLFHRFTGHAYPHRTRRADPAERRSRFRAEDVDRALDEVGEAFDISREDLGLLLREVETQALVRRHGEPTAGDVMSREVVRVEVHDTADTARALLLAHDVRTLPVLAADETVVGTVGLRELVRPGACVGELASPPLTAPADLPALALSRALTDGRAHAAVIVDAAGRLRGMVTQTDLIVALCRALTDPV</sequence>
<dbReference type="SUPFAM" id="SSF54631">
    <property type="entry name" value="CBS-domain pair"/>
    <property type="match status" value="1"/>
</dbReference>
<feature type="transmembrane region" description="Helical" evidence="2">
    <location>
        <begin position="73"/>
        <end position="91"/>
    </location>
</feature>
<evidence type="ECO:0000259" key="3">
    <source>
        <dbReference type="PROSITE" id="PS51371"/>
    </source>
</evidence>
<keyword evidence="1" id="KW-0129">CBS domain</keyword>
<feature type="transmembrane region" description="Helical" evidence="2">
    <location>
        <begin position="97"/>
        <end position="117"/>
    </location>
</feature>
<gene>
    <name evidence="4" type="ORF">GCM10017577_00130</name>
</gene>
<reference evidence="4" key="2">
    <citation type="submission" date="2023-01" db="EMBL/GenBank/DDBJ databases">
        <authorList>
            <person name="Sun Q."/>
            <person name="Evtushenko L."/>
        </authorList>
    </citation>
    <scope>NUCLEOTIDE SEQUENCE</scope>
    <source>
        <strain evidence="4">VKM Ac-1069</strain>
    </source>
</reference>
<dbReference type="PROSITE" id="PS51371">
    <property type="entry name" value="CBS"/>
    <property type="match status" value="1"/>
</dbReference>
<evidence type="ECO:0000256" key="1">
    <source>
        <dbReference type="PROSITE-ProRule" id="PRU00703"/>
    </source>
</evidence>
<dbReference type="PANTHER" id="PTHR33741:SF5">
    <property type="entry name" value="TRANSMEMBRANE PROTEIN DDB_G0269096-RELATED"/>
    <property type="match status" value="1"/>
</dbReference>
<feature type="transmembrane region" description="Helical" evidence="2">
    <location>
        <begin position="21"/>
        <end position="41"/>
    </location>
</feature>
<evidence type="ECO:0000256" key="2">
    <source>
        <dbReference type="SAM" id="Phobius"/>
    </source>
</evidence>
<dbReference type="Pfam" id="PF04982">
    <property type="entry name" value="TM_HPP"/>
    <property type="match status" value="1"/>
</dbReference>
<dbReference type="Gene3D" id="3.90.1280.20">
    <property type="match status" value="1"/>
</dbReference>
<proteinExistence type="predicted"/>
<dbReference type="InterPro" id="IPR000644">
    <property type="entry name" value="CBS_dom"/>
</dbReference>
<dbReference type="InterPro" id="IPR007065">
    <property type="entry name" value="HPP"/>
</dbReference>
<dbReference type="Pfam" id="PF00571">
    <property type="entry name" value="CBS"/>
    <property type="match status" value="2"/>
</dbReference>
<dbReference type="PANTHER" id="PTHR33741">
    <property type="entry name" value="TRANSMEMBRANE PROTEIN DDB_G0269096-RELATED"/>
    <property type="match status" value="1"/>
</dbReference>
<dbReference type="EMBL" id="BSFQ01000001">
    <property type="protein sequence ID" value="GLL08873.1"/>
    <property type="molecule type" value="Genomic_DNA"/>
</dbReference>
<dbReference type="Proteomes" id="UP001143463">
    <property type="component" value="Unassembled WGS sequence"/>
</dbReference>
<keyword evidence="5" id="KW-1185">Reference proteome</keyword>
<feature type="transmembrane region" description="Helical" evidence="2">
    <location>
        <begin position="148"/>
        <end position="165"/>
    </location>
</feature>
<dbReference type="RefSeq" id="WP_037042333.1">
    <property type="nucleotide sequence ID" value="NZ_BAAAUZ010000015.1"/>
</dbReference>
<dbReference type="Gene3D" id="3.10.580.10">
    <property type="entry name" value="CBS-domain"/>
    <property type="match status" value="1"/>
</dbReference>
<name>A0A9W6KWB6_9PSEU</name>
<evidence type="ECO:0000313" key="5">
    <source>
        <dbReference type="Proteomes" id="UP001143463"/>
    </source>
</evidence>
<keyword evidence="2" id="KW-1133">Transmembrane helix</keyword>
<reference evidence="4" key="1">
    <citation type="journal article" date="2014" name="Int. J. Syst. Evol. Microbiol.">
        <title>Complete genome sequence of Corynebacterium casei LMG S-19264T (=DSM 44701T), isolated from a smear-ripened cheese.</title>
        <authorList>
            <consortium name="US DOE Joint Genome Institute (JGI-PGF)"/>
            <person name="Walter F."/>
            <person name="Albersmeier A."/>
            <person name="Kalinowski J."/>
            <person name="Ruckert C."/>
        </authorList>
    </citation>
    <scope>NUCLEOTIDE SEQUENCE</scope>
    <source>
        <strain evidence="4">VKM Ac-1069</strain>
    </source>
</reference>
<comment type="caution">
    <text evidence="4">The sequence shown here is derived from an EMBL/GenBank/DDBJ whole genome shotgun (WGS) entry which is preliminary data.</text>
</comment>
<feature type="transmembrane region" description="Helical" evidence="2">
    <location>
        <begin position="47"/>
        <end position="66"/>
    </location>
</feature>
<dbReference type="SMART" id="SM00116">
    <property type="entry name" value="CBS"/>
    <property type="match status" value="2"/>
</dbReference>
<feature type="domain" description="CBS" evidence="3">
    <location>
        <begin position="289"/>
        <end position="346"/>
    </location>
</feature>
<protein>
    <submittedName>
        <fullName evidence="4">Membrane protein</fullName>
    </submittedName>
</protein>
<organism evidence="4 5">
    <name type="scientific">Pseudonocardia halophobica</name>
    <dbReference type="NCBI Taxonomy" id="29401"/>
    <lineage>
        <taxon>Bacteria</taxon>
        <taxon>Bacillati</taxon>
        <taxon>Actinomycetota</taxon>
        <taxon>Actinomycetes</taxon>
        <taxon>Pseudonocardiales</taxon>
        <taxon>Pseudonocardiaceae</taxon>
        <taxon>Pseudonocardia</taxon>
    </lineage>
</organism>
<feature type="transmembrane region" description="Helical" evidence="2">
    <location>
        <begin position="124"/>
        <end position="142"/>
    </location>
</feature>
<dbReference type="InterPro" id="IPR058581">
    <property type="entry name" value="TM_HPP"/>
</dbReference>
<evidence type="ECO:0000313" key="4">
    <source>
        <dbReference type="EMBL" id="GLL08873.1"/>
    </source>
</evidence>